<evidence type="ECO:0000256" key="3">
    <source>
        <dbReference type="ARBA" id="ARBA00023125"/>
    </source>
</evidence>
<dbReference type="CDD" id="cd06170">
    <property type="entry name" value="LuxR_C_like"/>
    <property type="match status" value="1"/>
</dbReference>
<evidence type="ECO:0000259" key="6">
    <source>
        <dbReference type="PROSITE" id="PS50043"/>
    </source>
</evidence>
<dbReference type="SMART" id="SM00448">
    <property type="entry name" value="REC"/>
    <property type="match status" value="1"/>
</dbReference>
<sequence>MIRVCLAEDQNMLRGALQSLLSFEEDIEVIAEVADGGHAWDVIRQQVPDVCILDIEMPQLTGLQIAEKVKGAHLPCKVIIVTTFARPGYLQKAMACEVDGYLLKDEPIAYLIDSIRKVMQGEKVISRDLATTLFMQEQNPLSESERKILRLVHNGLSTSEISHSLFLTTGTVRNYLSIAIQKLRVTSRQQAARIAQEKGWLEEME</sequence>
<reference evidence="9" key="1">
    <citation type="submission" date="2022-10" db="EMBL/GenBank/DDBJ databases">
        <title>A novel bacterium of genus Hazenella, isolated from South China Sea.</title>
        <authorList>
            <person name="Huang H."/>
            <person name="Mo K."/>
            <person name="Hu Y."/>
        </authorList>
    </citation>
    <scope>NUCLEOTIDE SEQUENCE [LARGE SCALE GENOMIC DNA]</scope>
    <source>
        <strain evidence="9">IB182357</strain>
    </source>
</reference>
<dbReference type="InterPro" id="IPR000792">
    <property type="entry name" value="Tscrpt_reg_LuxR_C"/>
</dbReference>
<proteinExistence type="predicted"/>
<dbReference type="Pfam" id="PF00072">
    <property type="entry name" value="Response_reg"/>
    <property type="match status" value="1"/>
</dbReference>
<comment type="caution">
    <text evidence="8">The sequence shown here is derived from an EMBL/GenBank/DDBJ whole genome shotgun (WGS) entry which is preliminary data.</text>
</comment>
<dbReference type="PRINTS" id="PR00038">
    <property type="entry name" value="HTHLUXR"/>
</dbReference>
<dbReference type="SUPFAM" id="SSF46894">
    <property type="entry name" value="C-terminal effector domain of the bipartite response regulators"/>
    <property type="match status" value="1"/>
</dbReference>
<dbReference type="InterPro" id="IPR011006">
    <property type="entry name" value="CheY-like_superfamily"/>
</dbReference>
<dbReference type="PANTHER" id="PTHR43214">
    <property type="entry name" value="TWO-COMPONENT RESPONSE REGULATOR"/>
    <property type="match status" value="1"/>
</dbReference>
<keyword evidence="3" id="KW-0238">DNA-binding</keyword>
<evidence type="ECO:0000259" key="7">
    <source>
        <dbReference type="PROSITE" id="PS50110"/>
    </source>
</evidence>
<evidence type="ECO:0000256" key="5">
    <source>
        <dbReference type="PROSITE-ProRule" id="PRU00169"/>
    </source>
</evidence>
<evidence type="ECO:0000256" key="4">
    <source>
        <dbReference type="ARBA" id="ARBA00023163"/>
    </source>
</evidence>
<dbReference type="GO" id="GO:0000160">
    <property type="term" value="P:phosphorelay signal transduction system"/>
    <property type="evidence" value="ECO:0007669"/>
    <property type="project" value="InterPro"/>
</dbReference>
<dbReference type="InterPro" id="IPR016032">
    <property type="entry name" value="Sig_transdc_resp-reg_C-effctor"/>
</dbReference>
<name>A0A926NBM4_9BACL</name>
<dbReference type="SMART" id="SM00421">
    <property type="entry name" value="HTH_LUXR"/>
    <property type="match status" value="1"/>
</dbReference>
<dbReference type="CDD" id="cd19930">
    <property type="entry name" value="REC_DesR-like"/>
    <property type="match status" value="1"/>
</dbReference>
<evidence type="ECO:0000313" key="8">
    <source>
        <dbReference type="EMBL" id="MBD1373597.1"/>
    </source>
</evidence>
<dbReference type="EMBL" id="JACXAH010000029">
    <property type="protein sequence ID" value="MBD1373597.1"/>
    <property type="molecule type" value="Genomic_DNA"/>
</dbReference>
<gene>
    <name evidence="8" type="ORF">IC620_14710</name>
</gene>
<feature type="domain" description="Response regulatory" evidence="7">
    <location>
        <begin position="3"/>
        <end position="119"/>
    </location>
</feature>
<evidence type="ECO:0000256" key="1">
    <source>
        <dbReference type="ARBA" id="ARBA00022553"/>
    </source>
</evidence>
<accession>A0A926NBM4</accession>
<keyword evidence="1 5" id="KW-0597">Phosphoprotein</keyword>
<protein>
    <submittedName>
        <fullName evidence="8">Response regulator transcription factor</fullName>
    </submittedName>
</protein>
<dbReference type="RefSeq" id="WP_191141066.1">
    <property type="nucleotide sequence ID" value="NZ_JACXAG020000013.1"/>
</dbReference>
<dbReference type="PROSITE" id="PS50043">
    <property type="entry name" value="HTH_LUXR_2"/>
    <property type="match status" value="1"/>
</dbReference>
<feature type="domain" description="HTH luxR-type" evidence="6">
    <location>
        <begin position="134"/>
        <end position="199"/>
    </location>
</feature>
<keyword evidence="2" id="KW-0805">Transcription regulation</keyword>
<dbReference type="InterPro" id="IPR039420">
    <property type="entry name" value="WalR-like"/>
</dbReference>
<dbReference type="Proteomes" id="UP000661691">
    <property type="component" value="Unassembled WGS sequence"/>
</dbReference>
<keyword evidence="9" id="KW-1185">Reference proteome</keyword>
<feature type="modified residue" description="4-aspartylphosphate" evidence="5">
    <location>
        <position position="54"/>
    </location>
</feature>
<dbReference type="SUPFAM" id="SSF52172">
    <property type="entry name" value="CheY-like"/>
    <property type="match status" value="1"/>
</dbReference>
<dbReference type="GO" id="GO:0006355">
    <property type="term" value="P:regulation of DNA-templated transcription"/>
    <property type="evidence" value="ECO:0007669"/>
    <property type="project" value="InterPro"/>
</dbReference>
<evidence type="ECO:0000256" key="2">
    <source>
        <dbReference type="ARBA" id="ARBA00023015"/>
    </source>
</evidence>
<dbReference type="GO" id="GO:0003677">
    <property type="term" value="F:DNA binding"/>
    <property type="evidence" value="ECO:0007669"/>
    <property type="project" value="UniProtKB-KW"/>
</dbReference>
<dbReference type="AlphaFoldDB" id="A0A926NBM4"/>
<dbReference type="PROSITE" id="PS50110">
    <property type="entry name" value="RESPONSE_REGULATORY"/>
    <property type="match status" value="1"/>
</dbReference>
<evidence type="ECO:0000313" key="9">
    <source>
        <dbReference type="Proteomes" id="UP000661691"/>
    </source>
</evidence>
<dbReference type="PANTHER" id="PTHR43214:SF42">
    <property type="entry name" value="TRANSCRIPTIONAL REGULATORY PROTEIN DESR"/>
    <property type="match status" value="1"/>
</dbReference>
<dbReference type="Gene3D" id="3.40.50.2300">
    <property type="match status" value="1"/>
</dbReference>
<organism evidence="8 9">
    <name type="scientific">Polycladospora coralii</name>
    <dbReference type="NCBI Taxonomy" id="2771432"/>
    <lineage>
        <taxon>Bacteria</taxon>
        <taxon>Bacillati</taxon>
        <taxon>Bacillota</taxon>
        <taxon>Bacilli</taxon>
        <taxon>Bacillales</taxon>
        <taxon>Thermoactinomycetaceae</taxon>
        <taxon>Polycladospora</taxon>
    </lineage>
</organism>
<dbReference type="InterPro" id="IPR001789">
    <property type="entry name" value="Sig_transdc_resp-reg_receiver"/>
</dbReference>
<keyword evidence="4" id="KW-0804">Transcription</keyword>
<dbReference type="Pfam" id="PF00196">
    <property type="entry name" value="GerE"/>
    <property type="match status" value="1"/>
</dbReference>